<accession>A0A1N7MFY2</accession>
<dbReference type="HAMAP" id="MF_00165">
    <property type="entry name" value="Thymidylate_kinase"/>
    <property type="match status" value="1"/>
</dbReference>
<evidence type="ECO:0000256" key="11">
    <source>
        <dbReference type="HAMAP-Rule" id="MF_00165"/>
    </source>
</evidence>
<evidence type="ECO:0000256" key="2">
    <source>
        <dbReference type="ARBA" id="ARBA00012980"/>
    </source>
</evidence>
<evidence type="ECO:0000256" key="7">
    <source>
        <dbReference type="ARBA" id="ARBA00022777"/>
    </source>
</evidence>
<keyword evidence="5 11" id="KW-0545">Nucleotide biosynthesis</keyword>
<dbReference type="Proteomes" id="UP000186156">
    <property type="component" value="Unassembled WGS sequence"/>
</dbReference>
<dbReference type="PANTHER" id="PTHR10344:SF4">
    <property type="entry name" value="UMP-CMP KINASE 2, MITOCHONDRIAL"/>
    <property type="match status" value="1"/>
</dbReference>
<comment type="function">
    <text evidence="10 11">Phosphorylation of dTMP to form dTDP in both de novo and salvage pathways of dTTP synthesis.</text>
</comment>
<dbReference type="GO" id="GO:0005524">
    <property type="term" value="F:ATP binding"/>
    <property type="evidence" value="ECO:0007669"/>
    <property type="project" value="UniProtKB-UniRule"/>
</dbReference>
<keyword evidence="4 11" id="KW-0808">Transferase</keyword>
<dbReference type="RefSeq" id="WP_076346646.1">
    <property type="nucleotide sequence ID" value="NZ_FTOO01000005.1"/>
</dbReference>
<evidence type="ECO:0000256" key="3">
    <source>
        <dbReference type="ARBA" id="ARBA00017144"/>
    </source>
</evidence>
<evidence type="ECO:0000256" key="5">
    <source>
        <dbReference type="ARBA" id="ARBA00022727"/>
    </source>
</evidence>
<evidence type="ECO:0000256" key="8">
    <source>
        <dbReference type="ARBA" id="ARBA00022840"/>
    </source>
</evidence>
<keyword evidence="6 11" id="KW-0547">Nucleotide-binding</keyword>
<evidence type="ECO:0000256" key="10">
    <source>
        <dbReference type="ARBA" id="ARBA00057735"/>
    </source>
</evidence>
<comment type="similarity">
    <text evidence="1 11">Belongs to the thymidylate kinase family.</text>
</comment>
<gene>
    <name evidence="11" type="primary">tmk</name>
    <name evidence="13" type="ORF">SAMN05421799_105117</name>
</gene>
<dbReference type="GO" id="GO:0006227">
    <property type="term" value="P:dUDP biosynthetic process"/>
    <property type="evidence" value="ECO:0007669"/>
    <property type="project" value="TreeGrafter"/>
</dbReference>
<dbReference type="OrthoDB" id="9774907at2"/>
<dbReference type="InterPro" id="IPR018094">
    <property type="entry name" value="Thymidylate_kinase"/>
</dbReference>
<dbReference type="PANTHER" id="PTHR10344">
    <property type="entry name" value="THYMIDYLATE KINASE"/>
    <property type="match status" value="1"/>
</dbReference>
<proteinExistence type="inferred from homology"/>
<dbReference type="GO" id="GO:0005829">
    <property type="term" value="C:cytosol"/>
    <property type="evidence" value="ECO:0007669"/>
    <property type="project" value="TreeGrafter"/>
</dbReference>
<evidence type="ECO:0000313" key="14">
    <source>
        <dbReference type="Proteomes" id="UP000186156"/>
    </source>
</evidence>
<reference evidence="14" key="1">
    <citation type="submission" date="2017-01" db="EMBL/GenBank/DDBJ databases">
        <authorList>
            <person name="Varghese N."/>
            <person name="Submissions S."/>
        </authorList>
    </citation>
    <scope>NUCLEOTIDE SEQUENCE [LARGE SCALE GENOMIC DNA]</scope>
    <source>
        <strain evidence="14">DSM 16176</strain>
    </source>
</reference>
<evidence type="ECO:0000256" key="1">
    <source>
        <dbReference type="ARBA" id="ARBA00009776"/>
    </source>
</evidence>
<evidence type="ECO:0000259" key="12">
    <source>
        <dbReference type="Pfam" id="PF02223"/>
    </source>
</evidence>
<dbReference type="Pfam" id="PF02223">
    <property type="entry name" value="Thymidylate_kin"/>
    <property type="match status" value="1"/>
</dbReference>
<evidence type="ECO:0000256" key="6">
    <source>
        <dbReference type="ARBA" id="ARBA00022741"/>
    </source>
</evidence>
<dbReference type="NCBIfam" id="TIGR00041">
    <property type="entry name" value="DTMP_kinase"/>
    <property type="match status" value="1"/>
</dbReference>
<name>A0A1N7MFY2_9BACL</name>
<evidence type="ECO:0000256" key="9">
    <source>
        <dbReference type="ARBA" id="ARBA00048743"/>
    </source>
</evidence>
<keyword evidence="7 11" id="KW-0418">Kinase</keyword>
<dbReference type="GO" id="GO:0004798">
    <property type="term" value="F:dTMP kinase activity"/>
    <property type="evidence" value="ECO:0007669"/>
    <property type="project" value="UniProtKB-UniRule"/>
</dbReference>
<keyword evidence="14" id="KW-1185">Reference proteome</keyword>
<dbReference type="GO" id="GO:0006233">
    <property type="term" value="P:dTDP biosynthetic process"/>
    <property type="evidence" value="ECO:0007669"/>
    <property type="project" value="InterPro"/>
</dbReference>
<dbReference type="InterPro" id="IPR027417">
    <property type="entry name" value="P-loop_NTPase"/>
</dbReference>
<dbReference type="EMBL" id="FTOO01000005">
    <property type="protein sequence ID" value="SIS84937.1"/>
    <property type="molecule type" value="Genomic_DNA"/>
</dbReference>
<dbReference type="Gene3D" id="3.40.50.300">
    <property type="entry name" value="P-loop containing nucleotide triphosphate hydrolases"/>
    <property type="match status" value="1"/>
</dbReference>
<dbReference type="STRING" id="252246.SAMN05421799_105117"/>
<dbReference type="GO" id="GO:0006235">
    <property type="term" value="P:dTTP biosynthetic process"/>
    <property type="evidence" value="ECO:0007669"/>
    <property type="project" value="UniProtKB-UniRule"/>
</dbReference>
<feature type="domain" description="Thymidylate kinase-like" evidence="12">
    <location>
        <begin position="9"/>
        <end position="201"/>
    </location>
</feature>
<dbReference type="AlphaFoldDB" id="A0A1N7MFY2"/>
<comment type="catalytic activity">
    <reaction evidence="9 11">
        <text>dTMP + ATP = dTDP + ADP</text>
        <dbReference type="Rhea" id="RHEA:13517"/>
        <dbReference type="ChEBI" id="CHEBI:30616"/>
        <dbReference type="ChEBI" id="CHEBI:58369"/>
        <dbReference type="ChEBI" id="CHEBI:63528"/>
        <dbReference type="ChEBI" id="CHEBI:456216"/>
        <dbReference type="EC" id="2.7.4.9"/>
    </reaction>
</comment>
<dbReference type="EC" id="2.7.4.9" evidence="2 11"/>
<keyword evidence="8 11" id="KW-0067">ATP-binding</keyword>
<feature type="binding site" evidence="11">
    <location>
        <begin position="11"/>
        <end position="18"/>
    </location>
    <ligand>
        <name>ATP</name>
        <dbReference type="ChEBI" id="CHEBI:30616"/>
    </ligand>
</feature>
<dbReference type="CDD" id="cd01672">
    <property type="entry name" value="TMPK"/>
    <property type="match status" value="1"/>
</dbReference>
<dbReference type="SUPFAM" id="SSF52540">
    <property type="entry name" value="P-loop containing nucleoside triphosphate hydrolases"/>
    <property type="match status" value="1"/>
</dbReference>
<organism evidence="13 14">
    <name type="scientific">Alicyclobacillus vulcanalis</name>
    <dbReference type="NCBI Taxonomy" id="252246"/>
    <lineage>
        <taxon>Bacteria</taxon>
        <taxon>Bacillati</taxon>
        <taxon>Bacillota</taxon>
        <taxon>Bacilli</taxon>
        <taxon>Bacillales</taxon>
        <taxon>Alicyclobacillaceae</taxon>
        <taxon>Alicyclobacillus</taxon>
    </lineage>
</organism>
<protein>
    <recommendedName>
        <fullName evidence="3 11">Thymidylate kinase</fullName>
        <ecNumber evidence="2 11">2.7.4.9</ecNumber>
    </recommendedName>
    <alternativeName>
        <fullName evidence="11">dTMP kinase</fullName>
    </alternativeName>
</protein>
<sequence>MRKGLFIAFEGIDGAGKTTQLLRIAAWLEAQGFAVVVTREPGGTRIGDAVRAILLDPRHQEMAPRTEALLYAASRAQHVEELIRPALMRGEIVLCDRFVDASIAYQGAGLGLGEAWVEALNDYALGGLRPDLTLWFDLDWATARARLHARADGRGLDRVERRDRAFFERVADAFERLWQADPQARRRIDASRTPEEIEQEIRAMVWNLIQQHL</sequence>
<dbReference type="FunFam" id="3.40.50.300:FF:000225">
    <property type="entry name" value="Thymidylate kinase"/>
    <property type="match status" value="1"/>
</dbReference>
<dbReference type="InterPro" id="IPR039430">
    <property type="entry name" value="Thymidylate_kin-like_dom"/>
</dbReference>
<evidence type="ECO:0000256" key="4">
    <source>
        <dbReference type="ARBA" id="ARBA00022679"/>
    </source>
</evidence>
<evidence type="ECO:0000313" key="13">
    <source>
        <dbReference type="EMBL" id="SIS84937.1"/>
    </source>
</evidence>